<dbReference type="InterPro" id="IPR015942">
    <property type="entry name" value="Asp/Glu/hydantoin_racemase"/>
</dbReference>
<evidence type="ECO:0000256" key="4">
    <source>
        <dbReference type="ARBA" id="ARBA00022989"/>
    </source>
</evidence>
<dbReference type="PANTHER" id="PTHR10989:SF16">
    <property type="entry name" value="AT02829P-RELATED"/>
    <property type="match status" value="1"/>
</dbReference>
<evidence type="ECO:0000256" key="6">
    <source>
        <dbReference type="SAM" id="Phobius"/>
    </source>
</evidence>
<evidence type="ECO:0000256" key="5">
    <source>
        <dbReference type="ARBA" id="ARBA00023136"/>
    </source>
</evidence>
<dbReference type="PANTHER" id="PTHR10989">
    <property type="entry name" value="ANDROGEN-INDUCED PROTEIN 1-RELATED"/>
    <property type="match status" value="1"/>
</dbReference>
<keyword evidence="5 6" id="KW-0472">Membrane</keyword>
<dbReference type="Pfam" id="PF04750">
    <property type="entry name" value="Far-17a_AIG1"/>
    <property type="match status" value="1"/>
</dbReference>
<dbReference type="GO" id="GO:0016020">
    <property type="term" value="C:membrane"/>
    <property type="evidence" value="ECO:0007669"/>
    <property type="project" value="InterPro"/>
</dbReference>
<organism evidence="7 8">
    <name type="scientific">Fusarium anthophilum</name>
    <dbReference type="NCBI Taxonomy" id="48485"/>
    <lineage>
        <taxon>Eukaryota</taxon>
        <taxon>Fungi</taxon>
        <taxon>Dikarya</taxon>
        <taxon>Ascomycota</taxon>
        <taxon>Pezizomycotina</taxon>
        <taxon>Sordariomycetes</taxon>
        <taxon>Hypocreomycetidae</taxon>
        <taxon>Hypocreales</taxon>
        <taxon>Nectriaceae</taxon>
        <taxon>Fusarium</taxon>
        <taxon>Fusarium fujikuroi species complex</taxon>
    </lineage>
</organism>
<feature type="transmembrane region" description="Helical" evidence="6">
    <location>
        <begin position="48"/>
        <end position="73"/>
    </location>
</feature>
<keyword evidence="4 6" id="KW-1133">Transmembrane helix</keyword>
<feature type="transmembrane region" description="Helical" evidence="6">
    <location>
        <begin position="85"/>
        <end position="104"/>
    </location>
</feature>
<comment type="similarity">
    <text evidence="2">Belongs to the aspartate/glutamate racemases family.</text>
</comment>
<reference evidence="7 8" key="1">
    <citation type="journal article" date="2020" name="BMC Genomics">
        <title>Correction to: Identification and distribution of gene clusters required for synthesis of sphingolipid metabolism inhibitors in diverse species of the filamentous fungus Fusarium.</title>
        <authorList>
            <person name="Kim H.S."/>
            <person name="Lohmar J.M."/>
            <person name="Busman M."/>
            <person name="Brown D.W."/>
            <person name="Naumann T.A."/>
            <person name="Divon H.H."/>
            <person name="Lysoe E."/>
            <person name="Uhlig S."/>
            <person name="Proctor R.H."/>
        </authorList>
    </citation>
    <scope>NUCLEOTIDE SEQUENCE [LARGE SCALE GENOMIC DNA]</scope>
    <source>
        <strain evidence="7 8">NRRL 25214</strain>
    </source>
</reference>
<dbReference type="EMBL" id="JABEVY010000050">
    <property type="protein sequence ID" value="KAF5252861.1"/>
    <property type="molecule type" value="Genomic_DNA"/>
</dbReference>
<name>A0A8H5EAP6_9HYPO</name>
<dbReference type="Gene3D" id="3.40.50.1860">
    <property type="match status" value="2"/>
</dbReference>
<evidence type="ECO:0000256" key="2">
    <source>
        <dbReference type="ARBA" id="ARBA00007847"/>
    </source>
</evidence>
<proteinExistence type="inferred from homology"/>
<dbReference type="InterPro" id="IPR004380">
    <property type="entry name" value="Asp_race"/>
</dbReference>
<feature type="transmembrane region" description="Helical" evidence="6">
    <location>
        <begin position="18"/>
        <end position="36"/>
    </location>
</feature>
<keyword evidence="8" id="KW-1185">Reference proteome</keyword>
<gene>
    <name evidence="7" type="ORF">FANTH_2185</name>
</gene>
<dbReference type="Proteomes" id="UP000573603">
    <property type="component" value="Unassembled WGS sequence"/>
</dbReference>
<evidence type="ECO:0000313" key="8">
    <source>
        <dbReference type="Proteomes" id="UP000573603"/>
    </source>
</evidence>
<dbReference type="NCBIfam" id="TIGR00035">
    <property type="entry name" value="asp_race"/>
    <property type="match status" value="1"/>
</dbReference>
<dbReference type="GO" id="GO:0012505">
    <property type="term" value="C:endomembrane system"/>
    <property type="evidence" value="ECO:0007669"/>
    <property type="project" value="UniProtKB-SubCell"/>
</dbReference>
<protein>
    <submittedName>
        <fullName evidence="7">Uncharacterized protein</fullName>
    </submittedName>
</protein>
<evidence type="ECO:0000256" key="1">
    <source>
        <dbReference type="ARBA" id="ARBA00004127"/>
    </source>
</evidence>
<keyword evidence="3 6" id="KW-0812">Transmembrane</keyword>
<dbReference type="InterPro" id="IPR001920">
    <property type="entry name" value="Asp/Glu_race"/>
</dbReference>
<evidence type="ECO:0000256" key="3">
    <source>
        <dbReference type="ARBA" id="ARBA00022692"/>
    </source>
</evidence>
<dbReference type="AlphaFoldDB" id="A0A8H5EAP6"/>
<dbReference type="GO" id="GO:0047661">
    <property type="term" value="F:amino-acid racemase activity"/>
    <property type="evidence" value="ECO:0007669"/>
    <property type="project" value="InterPro"/>
</dbReference>
<accession>A0A8H5EAP6</accession>
<comment type="subcellular location">
    <subcellularLocation>
        <location evidence="1">Endomembrane system</location>
        <topology evidence="1">Multi-pass membrane protein</topology>
    </subcellularLocation>
</comment>
<dbReference type="InterPro" id="IPR006838">
    <property type="entry name" value="ADTRP_AIG1"/>
</dbReference>
<sequence>MAYTIVSNSPTQASPTKTFLHGLGTLSFSYSFYLLTTWDSAYSDSFGWYFQLLTVVGLTLSLITFTLGLIADLTRHDGFSRTKDAISLLATPLEVMIAVLYWSIKFHDPSLLMPADLVINPWADLGYHLVPAVLLVPDLLLYSPQATITTRSMMFTSTILAVVYWCWIELCYYQNGCLPIAHLFFPRTSRNQNQQVKMRTLLLLGGMTPDVTALYYNIINKVVRTKLGDRASAPLYLYSANLEEMIQHAMKGDWEEFANVYKKPIKSLSDRVDGIAICAILAHKVAKELSDDSSAARVPLFHIADCLALHITNNHPSMKKLGLLGPKISMLDSDDPDFFVAMLQKAGFEILIPETPEDIEEVNRGMLQEVAKGVAIVTDSTRKMFIEQAKRLIDRGAQGIILGSTDLGFVLRQEDVGDIPLFEPAAIHAQELGIWICGGEDDESP</sequence>
<feature type="transmembrane region" description="Helical" evidence="6">
    <location>
        <begin position="153"/>
        <end position="170"/>
    </location>
</feature>
<dbReference type="Pfam" id="PF01177">
    <property type="entry name" value="Asp_Glu_race"/>
    <property type="match status" value="1"/>
</dbReference>
<evidence type="ECO:0000313" key="7">
    <source>
        <dbReference type="EMBL" id="KAF5252861.1"/>
    </source>
</evidence>
<comment type="caution">
    <text evidence="7">The sequence shown here is derived from an EMBL/GenBank/DDBJ whole genome shotgun (WGS) entry which is preliminary data.</text>
</comment>
<dbReference type="SUPFAM" id="SSF53681">
    <property type="entry name" value="Aspartate/glutamate racemase"/>
    <property type="match status" value="2"/>
</dbReference>